<dbReference type="EMBL" id="ACLR01000120">
    <property type="protein sequence ID" value="EEK17018.1"/>
    <property type="molecule type" value="Genomic_DNA"/>
</dbReference>
<keyword evidence="1" id="KW-0677">Repeat</keyword>
<evidence type="ECO:0000313" key="5">
    <source>
        <dbReference type="EMBL" id="EEK17018.1"/>
    </source>
</evidence>
<keyword evidence="6" id="KW-1185">Reference proteome</keyword>
<dbReference type="STRING" id="596327.PORUE0001_0107"/>
<comment type="caution">
    <text evidence="5">The sequence shown here is derived from an EMBL/GenBank/DDBJ whole genome shotgun (WGS) entry which is preliminary data.</text>
</comment>
<dbReference type="AlphaFoldDB" id="C2MB61"/>
<dbReference type="SMART" id="SM00028">
    <property type="entry name" value="TPR"/>
    <property type="match status" value="3"/>
</dbReference>
<proteinExistence type="predicted"/>
<evidence type="ECO:0000256" key="3">
    <source>
        <dbReference type="PROSITE-ProRule" id="PRU00339"/>
    </source>
</evidence>
<dbReference type="eggNOG" id="COG0457">
    <property type="taxonomic scope" value="Bacteria"/>
</dbReference>
<dbReference type="Proteomes" id="UP000003303">
    <property type="component" value="Unassembled WGS sequence"/>
</dbReference>
<feature type="repeat" description="TPR" evidence="3">
    <location>
        <begin position="253"/>
        <end position="286"/>
    </location>
</feature>
<accession>C2MB61</accession>
<name>C2MB61_9PORP</name>
<evidence type="ECO:0000256" key="4">
    <source>
        <dbReference type="SAM" id="SignalP"/>
    </source>
</evidence>
<sequence>MKTTRKVTLVLLVLMSALTLGCAQTSNVRGADRLSDASKPDYPGARALIQQALENPETKDDAKTWYTAGLIEERAFTGENQKSLKNEPQDLPSMYKALLDMHAYYTKTYEVDHQPNEKGKVRPKFEKKIANAYKDNLLYYINAGGYYMEQKDFKNALKAFQSFREIKRSPLFEGEKFAQTDSNSLMVDFFAIITAYQAGDKQLAIKYGEELKGSGYRQNEVYQILAQTYIEEGDTTNYISTMREGLQLFPKEPYYSVNLINTYIVQNKYDEARTFLNQAIELNPENPQLYDVMGKLYEGSNEEEAIKWFTKALDIDPNYVESLCNIGRVYYNQAVALSDKEEGGAAVAQKKRNELLNKALPYLEKAYSINPDASYYLLGNIYYALGNNAKYEEIQAAHGN</sequence>
<dbReference type="InterPro" id="IPR011990">
    <property type="entry name" value="TPR-like_helical_dom_sf"/>
</dbReference>
<keyword evidence="4" id="KW-0732">Signal</keyword>
<dbReference type="Pfam" id="PF14559">
    <property type="entry name" value="TPR_19"/>
    <property type="match status" value="1"/>
</dbReference>
<evidence type="ECO:0000313" key="6">
    <source>
        <dbReference type="Proteomes" id="UP000003303"/>
    </source>
</evidence>
<dbReference type="PROSITE" id="PS51257">
    <property type="entry name" value="PROKAR_LIPOPROTEIN"/>
    <property type="match status" value="1"/>
</dbReference>
<organism evidence="5 6">
    <name type="scientific">Porphyromonas uenonis 60-3</name>
    <dbReference type="NCBI Taxonomy" id="596327"/>
    <lineage>
        <taxon>Bacteria</taxon>
        <taxon>Pseudomonadati</taxon>
        <taxon>Bacteroidota</taxon>
        <taxon>Bacteroidia</taxon>
        <taxon>Bacteroidales</taxon>
        <taxon>Porphyromonadaceae</taxon>
        <taxon>Porphyromonas</taxon>
    </lineage>
</organism>
<dbReference type="PROSITE" id="PS50005">
    <property type="entry name" value="TPR"/>
    <property type="match status" value="2"/>
</dbReference>
<reference evidence="5 6" key="1">
    <citation type="submission" date="2009-04" db="EMBL/GenBank/DDBJ databases">
        <authorList>
            <person name="Sebastian Y."/>
            <person name="Madupu R."/>
            <person name="Durkin A.S."/>
            <person name="Torralba M."/>
            <person name="Methe B."/>
            <person name="Sutton G.G."/>
            <person name="Strausberg R.L."/>
            <person name="Nelson K.E."/>
        </authorList>
    </citation>
    <scope>NUCLEOTIDE SEQUENCE [LARGE SCALE GENOMIC DNA]</scope>
    <source>
        <strain evidence="5 6">60-3</strain>
    </source>
</reference>
<feature type="repeat" description="TPR" evidence="3">
    <location>
        <begin position="287"/>
        <end position="319"/>
    </location>
</feature>
<feature type="signal peptide" evidence="4">
    <location>
        <begin position="1"/>
        <end position="23"/>
    </location>
</feature>
<dbReference type="PANTHER" id="PTHR44943:SF4">
    <property type="entry name" value="TPR REPEAT-CONTAINING PROTEIN MJ0798"/>
    <property type="match status" value="1"/>
</dbReference>
<dbReference type="Pfam" id="PF13414">
    <property type="entry name" value="TPR_11"/>
    <property type="match status" value="1"/>
</dbReference>
<keyword evidence="2 3" id="KW-0802">TPR repeat</keyword>
<evidence type="ECO:0000256" key="1">
    <source>
        <dbReference type="ARBA" id="ARBA00022737"/>
    </source>
</evidence>
<dbReference type="RefSeq" id="WP_007365163.1">
    <property type="nucleotide sequence ID" value="NZ_ACLR01000120.1"/>
</dbReference>
<evidence type="ECO:0000256" key="2">
    <source>
        <dbReference type="ARBA" id="ARBA00022803"/>
    </source>
</evidence>
<protein>
    <submittedName>
        <fullName evidence="5">Tetratricopeptide repeat protein</fullName>
    </submittedName>
</protein>
<gene>
    <name evidence="5" type="ORF">PORUE0001_0107</name>
</gene>
<dbReference type="InterPro" id="IPR051685">
    <property type="entry name" value="Ycf3/AcsC/BcsC/TPR_MFPF"/>
</dbReference>
<dbReference type="InterPro" id="IPR019734">
    <property type="entry name" value="TPR_rpt"/>
</dbReference>
<dbReference type="OrthoDB" id="739506at2"/>
<feature type="chain" id="PRO_5002914623" evidence="4">
    <location>
        <begin position="24"/>
        <end position="400"/>
    </location>
</feature>
<dbReference type="Gene3D" id="1.25.40.10">
    <property type="entry name" value="Tetratricopeptide repeat domain"/>
    <property type="match status" value="2"/>
</dbReference>
<dbReference type="SUPFAM" id="SSF48452">
    <property type="entry name" value="TPR-like"/>
    <property type="match status" value="1"/>
</dbReference>
<dbReference type="PANTHER" id="PTHR44943">
    <property type="entry name" value="CELLULOSE SYNTHASE OPERON PROTEIN C"/>
    <property type="match status" value="1"/>
</dbReference>